<evidence type="ECO:0000313" key="18">
    <source>
        <dbReference type="Proteomes" id="UP000242519"/>
    </source>
</evidence>
<keyword evidence="5" id="KW-0560">Oxidoreductase</keyword>
<evidence type="ECO:0000256" key="2">
    <source>
        <dbReference type="ARBA" id="ARBA00022548"/>
    </source>
</evidence>
<evidence type="ECO:0000256" key="13">
    <source>
        <dbReference type="ARBA" id="ARBA00049744"/>
    </source>
</evidence>
<dbReference type="OrthoDB" id="9974421at2759"/>
<feature type="region of interest" description="Disordered" evidence="15">
    <location>
        <begin position="1"/>
        <end position="39"/>
    </location>
</feature>
<gene>
    <name evidence="17" type="ORF">B2J93_8383</name>
</gene>
<evidence type="ECO:0000259" key="16">
    <source>
        <dbReference type="Pfam" id="PF05199"/>
    </source>
</evidence>
<dbReference type="EC" id="5.3.3.1" evidence="10"/>
<keyword evidence="18" id="KW-1185">Reference proteome</keyword>
<dbReference type="STRING" id="503106.A0A218YSB0"/>
<accession>A0A218YSB0</accession>
<organism evidence="17 18">
    <name type="scientific">Diplocarpon coronariae</name>
    <dbReference type="NCBI Taxonomy" id="2795749"/>
    <lineage>
        <taxon>Eukaryota</taxon>
        <taxon>Fungi</taxon>
        <taxon>Dikarya</taxon>
        <taxon>Ascomycota</taxon>
        <taxon>Pezizomycotina</taxon>
        <taxon>Leotiomycetes</taxon>
        <taxon>Helotiales</taxon>
        <taxon>Drepanopezizaceae</taxon>
        <taxon>Diplocarpon</taxon>
    </lineage>
</organism>
<feature type="region of interest" description="Disordered" evidence="15">
    <location>
        <begin position="441"/>
        <end position="560"/>
    </location>
</feature>
<dbReference type="InterPro" id="IPR036188">
    <property type="entry name" value="FAD/NAD-bd_sf"/>
</dbReference>
<sequence>MNAIHANPETPHQETMSESIISNGDPSCSRSLPDSPSTHDFNLSQSPLALKTLSESLSAAAKAVFPAEGRSRYARASVLLMFWAEEDSDRSAPAEILELLEVFQHFFGYDATVFPIPPSGAPAAVTHTIAAFIEEGGNSDKHLKIVYYAGDARMDENDRLVWASDENSTSAVGWDDVQEAPVQSRSDVLCLLDSRHATAPIRSQGKGVAEVIASRGMHGKPTSLERLAFTRHLTTELRELGRLPSFSIGNLYQNLICRAHTATSQQSGESSAPIYLSLTQEDSRYPRSIRLSINNEYGQPRDSPRGVYRPAIAGTDGHSPAPSFLSCTASASGESPRMAFAIQPKESLPTSDVLSDLFLRCLGDIPASVAEVKVEVAFQGSPSLLIVSVPICISIYMPRDPAVIRLGPITSMNQISNRLAGLVPQDLPTPRPDSREFAVLESRPNGHDSVAVTNGVDGASKSAIRPDEQADVIPGKENKPLLDRSETSQVNPETDFDTPSLPNGLHDAQRPSSGVPHGVDGSHPITPPGPHSSEPNGPQSKAHAKIRSYTNDPDTKRFPRISRPVELLRNSYDCVVIGSGYGGGVAASRMARAGQSVCLLERGKEKWPGEYPSGFLDAFRNLHVSGEFAPGFLKGATVEGGDPTGLYHLICGTGQNAFVGNGLGGTSLLNANVFLEADAKTMRMPCWPRELRKADSLKEYYARAAEVLEPETYPDDWPELSKLTMLERQAKALGWGERFRRVPQTTKFKGGPNSTGVEMYPSAFTGMDSTGVNDGSKSSTLVNYLADAWNWGAEMFCECEVRYIKKHPDPEEEGFLVFFAWHGSRRGAFPGRIYEDLMWVHAKKCVFLGAGSIGTTEILLRSKKLGLSMSDSVGTGMSGNGDILAFGYNTDTEVNAIGRQYPSPYKPVGPTISGIIDCREDHDNPLDGFVIQEGAVPKAMAPLLQTMLELMPGNQLPAGQSLLERVKHLVAQQGSRFLGPYYCKGSIERTQVYLVMSHDSNQATLTLKNDKPVLEFLGVGRSEHVKYLNDILRQATQAVGGTYVNSPFYAALGQQEITVHPIGGACMSKSETGEHGVTNHWGEVFSGDGRETHPGLIVTDGAVIPTALGVNPFATITALAERSVEHAAKLRIKRRIDLTTKNDMLDLFAEPHQYAESKAVLQRKDTTGIREATSLVRHTREGKAKGFGFSEVMSGYIHVGEGIEGGKIEDYQTAAKTAKGLCEEARFFLSVKAWDTDASMWISRSYFVNRADHAAMLTGTFTCAGLPNSPFMVQRGTFHLFSVDSEAPGTRNLTYDFDMTSTDGRAFHFHGQKIVDSSVALGPWRFWKATSTLYVTISEAHGKKSVLGRGMMHIKPADFLSELLTLRSSGESWLAKVHSSLSFMGFFAKQSMGLFLAPFTWQQYPSVTYSGYVNETPPDRTIKIVASDGVHSLLHIWEARAPGLKTENLFMIPGASVDHQIFALPTIEVNAVNYFTRAGYRVFVSVHRICQLMVAENDWTTYDSRLDIRACYEWMRSEYGHAPMYTISHCMGAVAFSSGLLDGTIPAKWVRGISSSQVLMNPLWSTLNMAKVLAGPLPLDRVYGWLGGKWFSCSSTRDDGYFQQALNQILRFYPDEREEICNNVSCHRCSLIFGRLWNHRNLNEATHRQINRFFGGVNMTLLHLLMQMGYRGLVTTNGPLFSSLNTPSNLDRLKGIPVLLFSGGDNKVLSPEATARSYEALRDRFGAGDYARRVVSGYGHLDCWMGREAYQDVYPMVREEVDRVCRGEGWRYQEVDWMGERARGVRWKDLELS</sequence>
<evidence type="ECO:0000256" key="9">
    <source>
        <dbReference type="ARBA" id="ARBA00023235"/>
    </source>
</evidence>
<evidence type="ECO:0000256" key="1">
    <source>
        <dbReference type="ARBA" id="ARBA00001974"/>
    </source>
</evidence>
<feature type="compositionally biased region" description="Basic and acidic residues" evidence="15">
    <location>
        <begin position="464"/>
        <end position="486"/>
    </location>
</feature>
<keyword evidence="2" id="KW-0153">Cholesterol metabolism</keyword>
<dbReference type="Pfam" id="PF05199">
    <property type="entry name" value="GMC_oxred_C"/>
    <property type="match status" value="1"/>
</dbReference>
<evidence type="ECO:0000256" key="4">
    <source>
        <dbReference type="ARBA" id="ARBA00022827"/>
    </source>
</evidence>
<evidence type="ECO:0000256" key="8">
    <source>
        <dbReference type="ARBA" id="ARBA00023221"/>
    </source>
</evidence>
<keyword evidence="7" id="KW-1207">Sterol metabolism</keyword>
<keyword evidence="3" id="KW-0285">Flavoprotein</keyword>
<evidence type="ECO:0000256" key="10">
    <source>
        <dbReference type="ARBA" id="ARBA00038856"/>
    </source>
</evidence>
<dbReference type="GO" id="GO:0004769">
    <property type="term" value="F:steroid Delta-isomerase activity"/>
    <property type="evidence" value="ECO:0007669"/>
    <property type="project" value="UniProtKB-EC"/>
</dbReference>
<dbReference type="SUPFAM" id="SSF51905">
    <property type="entry name" value="FAD/NAD(P)-binding domain"/>
    <property type="match status" value="1"/>
</dbReference>
<dbReference type="SUPFAM" id="SSF53474">
    <property type="entry name" value="alpha/beta-Hydrolases"/>
    <property type="match status" value="1"/>
</dbReference>
<dbReference type="EC" id="1.1.3.6" evidence="12"/>
<evidence type="ECO:0000256" key="14">
    <source>
        <dbReference type="ARBA" id="ARBA00049778"/>
    </source>
</evidence>
<dbReference type="Gene3D" id="3.50.50.60">
    <property type="entry name" value="FAD/NAD(P)-binding domain"/>
    <property type="match status" value="3"/>
</dbReference>
<evidence type="ECO:0000256" key="3">
    <source>
        <dbReference type="ARBA" id="ARBA00022630"/>
    </source>
</evidence>
<proteinExistence type="predicted"/>
<dbReference type="Gene3D" id="3.40.50.1820">
    <property type="entry name" value="alpha/beta hydrolase"/>
    <property type="match status" value="1"/>
</dbReference>
<comment type="pathway">
    <text evidence="11">Steroid metabolism; cholesterol degradation.</text>
</comment>
<evidence type="ECO:0000313" key="17">
    <source>
        <dbReference type="EMBL" id="OWO97575.1"/>
    </source>
</evidence>
<dbReference type="InParanoid" id="A0A218YSB0"/>
<comment type="caution">
    <text evidence="17">The sequence shown here is derived from an EMBL/GenBank/DDBJ whole genome shotgun (WGS) entry which is preliminary data.</text>
</comment>
<keyword evidence="8" id="KW-0753">Steroid metabolism</keyword>
<evidence type="ECO:0000256" key="15">
    <source>
        <dbReference type="SAM" id="MobiDB-lite"/>
    </source>
</evidence>
<dbReference type="Proteomes" id="UP000242519">
    <property type="component" value="Unassembled WGS sequence"/>
</dbReference>
<comment type="cofactor">
    <cofactor evidence="1">
        <name>FAD</name>
        <dbReference type="ChEBI" id="CHEBI:57692"/>
    </cofactor>
</comment>
<dbReference type="GO" id="GO:0008203">
    <property type="term" value="P:cholesterol metabolic process"/>
    <property type="evidence" value="ECO:0007669"/>
    <property type="project" value="UniProtKB-KW"/>
</dbReference>
<keyword evidence="4" id="KW-0274">FAD</keyword>
<name>A0A218YSB0_9HELO</name>
<protein>
    <recommendedName>
        <fullName evidence="13">Cholesterol oxidase</fullName>
        <ecNumber evidence="12">1.1.3.6</ecNumber>
        <ecNumber evidence="10">5.3.3.1</ecNumber>
    </recommendedName>
    <alternativeName>
        <fullName evidence="14">Cholesterol isomerase</fullName>
    </alternativeName>
</protein>
<evidence type="ECO:0000256" key="12">
    <source>
        <dbReference type="ARBA" id="ARBA00049723"/>
    </source>
</evidence>
<dbReference type="InterPro" id="IPR052542">
    <property type="entry name" value="Cholesterol_Oxidase"/>
</dbReference>
<dbReference type="InterPro" id="IPR007867">
    <property type="entry name" value="GMC_OxRtase_C"/>
</dbReference>
<evidence type="ECO:0000256" key="6">
    <source>
        <dbReference type="ARBA" id="ARBA00023098"/>
    </source>
</evidence>
<dbReference type="GO" id="GO:0016995">
    <property type="term" value="F:cholesterol oxidase activity"/>
    <property type="evidence" value="ECO:0007669"/>
    <property type="project" value="UniProtKB-EC"/>
</dbReference>
<dbReference type="EMBL" id="MZNU01000432">
    <property type="protein sequence ID" value="OWO97575.1"/>
    <property type="molecule type" value="Genomic_DNA"/>
</dbReference>
<evidence type="ECO:0000256" key="7">
    <source>
        <dbReference type="ARBA" id="ARBA00023166"/>
    </source>
</evidence>
<reference evidence="17 18" key="1">
    <citation type="submission" date="2017-04" db="EMBL/GenBank/DDBJ databases">
        <title>Draft genome sequence of Marssonina coronaria NL1: causal agent of apple blotch.</title>
        <authorList>
            <person name="Cheng Q."/>
        </authorList>
    </citation>
    <scope>NUCLEOTIDE SEQUENCE [LARGE SCALE GENOMIC DNA]</scope>
    <source>
        <strain evidence="17 18">NL1</strain>
    </source>
</reference>
<feature type="compositionally biased region" description="Polar residues" evidence="15">
    <location>
        <begin position="13"/>
        <end position="39"/>
    </location>
</feature>
<keyword evidence="6" id="KW-0443">Lipid metabolism</keyword>
<evidence type="ECO:0000256" key="11">
    <source>
        <dbReference type="ARBA" id="ARBA00049645"/>
    </source>
</evidence>
<dbReference type="InterPro" id="IPR029058">
    <property type="entry name" value="AB_hydrolase_fold"/>
</dbReference>
<dbReference type="PANTHER" id="PTHR47470">
    <property type="entry name" value="CHOLESTEROL OXIDASE"/>
    <property type="match status" value="1"/>
</dbReference>
<evidence type="ECO:0000256" key="5">
    <source>
        <dbReference type="ARBA" id="ARBA00023002"/>
    </source>
</evidence>
<dbReference type="PANTHER" id="PTHR47470:SF1">
    <property type="entry name" value="FAD-DEPENDENT OXIDOREDUCTASE 2 FAD BINDING DOMAIN-CONTAINING PROTEIN"/>
    <property type="match status" value="1"/>
</dbReference>
<feature type="domain" description="Glucose-methanol-choline oxidoreductase C-terminal" evidence="16">
    <location>
        <begin position="1057"/>
        <end position="1120"/>
    </location>
</feature>
<keyword evidence="9" id="KW-0413">Isomerase</keyword>